<dbReference type="GO" id="GO:0005829">
    <property type="term" value="C:cytosol"/>
    <property type="evidence" value="ECO:0007669"/>
    <property type="project" value="TreeGrafter"/>
</dbReference>
<dbReference type="EMBL" id="WWCJ01000008">
    <property type="protein sequence ID" value="MYN03066.1"/>
    <property type="molecule type" value="Genomic_DNA"/>
</dbReference>
<dbReference type="InterPro" id="IPR011006">
    <property type="entry name" value="CheY-like_superfamily"/>
</dbReference>
<proteinExistence type="predicted"/>
<dbReference type="InterPro" id="IPR050625">
    <property type="entry name" value="ParA/MinD_ATPase"/>
</dbReference>
<evidence type="ECO:0000256" key="2">
    <source>
        <dbReference type="ARBA" id="ARBA00022840"/>
    </source>
</evidence>
<feature type="domain" description="AAA" evidence="3">
    <location>
        <begin position="130"/>
        <end position="293"/>
    </location>
</feature>
<sequence length="386" mass="42612">MKITAISSNDKQLFEIARILRERSQSDQVDVLPGLLDKLPRFEGAGPDLLLVAQPLLNGEDLDRLETLSVQHPDMAIILACQQQTPDFLLQAMRAGVREVMPMPIEASALQSAVRRIDEKRNFSARSLGKVLAFISCKGGSGATFLAANLGYALAAAEGKKVALFDFNLQFGDASLFVSDQRPAASVASVAQQIHRLDASLLFSSMVQVTPNFHVLAAPDDPTQANDVHPEHVDALLRLARQHYDFVLLDIGRSLDAVSVRALDQADMIFPILQATLPYIRDGKRLLQVFRSLDYRKDKIHLIVNRHSNNGDIRLRDCEQAYGMEMFRTIPNHYEAAAASVNQGVPILQLQRTSPISKALQDLARTLAGEGSTDSRGWLSRILQRA</sequence>
<gene>
    <name evidence="4" type="ORF">GTP41_13230</name>
</gene>
<dbReference type="PANTHER" id="PTHR43384">
    <property type="entry name" value="SEPTUM SITE-DETERMINING PROTEIN MIND HOMOLOG, CHLOROPLASTIC-RELATED"/>
    <property type="match status" value="1"/>
</dbReference>
<dbReference type="InterPro" id="IPR025669">
    <property type="entry name" value="AAA_dom"/>
</dbReference>
<comment type="caution">
    <text evidence="4">The sequence shown here is derived from an EMBL/GenBank/DDBJ whole genome shotgun (WGS) entry which is preliminary data.</text>
</comment>
<dbReference type="GO" id="GO:0009898">
    <property type="term" value="C:cytoplasmic side of plasma membrane"/>
    <property type="evidence" value="ECO:0007669"/>
    <property type="project" value="TreeGrafter"/>
</dbReference>
<evidence type="ECO:0000259" key="3">
    <source>
        <dbReference type="Pfam" id="PF13614"/>
    </source>
</evidence>
<dbReference type="SUPFAM" id="SSF52540">
    <property type="entry name" value="P-loop containing nucleoside triphosphate hydrolases"/>
    <property type="match status" value="1"/>
</dbReference>
<evidence type="ECO:0000313" key="5">
    <source>
        <dbReference type="Proteomes" id="UP000448575"/>
    </source>
</evidence>
<keyword evidence="1" id="KW-0547">Nucleotide-binding</keyword>
<keyword evidence="2" id="KW-0067">ATP-binding</keyword>
<accession>A0A6N9HI55</accession>
<dbReference type="Gene3D" id="3.40.50.2300">
    <property type="match status" value="1"/>
</dbReference>
<evidence type="ECO:0000313" key="4">
    <source>
        <dbReference type="EMBL" id="MYN03066.1"/>
    </source>
</evidence>
<dbReference type="GO" id="GO:0051782">
    <property type="term" value="P:negative regulation of cell division"/>
    <property type="evidence" value="ECO:0007669"/>
    <property type="project" value="TreeGrafter"/>
</dbReference>
<protein>
    <submittedName>
        <fullName evidence="4">AAA family ATPase</fullName>
    </submittedName>
</protein>
<dbReference type="SUPFAM" id="SSF52172">
    <property type="entry name" value="CheY-like"/>
    <property type="match status" value="1"/>
</dbReference>
<dbReference type="PANTHER" id="PTHR43384:SF6">
    <property type="entry name" value="SEPTUM SITE-DETERMINING PROTEIN MIND HOMOLOG, CHLOROPLASTIC"/>
    <property type="match status" value="1"/>
</dbReference>
<reference evidence="4 5" key="1">
    <citation type="submission" date="2019-12" db="EMBL/GenBank/DDBJ databases">
        <title>Novel species isolated from a subtropical stream in China.</title>
        <authorList>
            <person name="Lu H."/>
        </authorList>
    </citation>
    <scope>NUCLEOTIDE SEQUENCE [LARGE SCALE GENOMIC DNA]</scope>
    <source>
        <strain evidence="4 5">DS3</strain>
    </source>
</reference>
<dbReference type="Pfam" id="PF13614">
    <property type="entry name" value="AAA_31"/>
    <property type="match status" value="1"/>
</dbReference>
<dbReference type="GO" id="GO:0005524">
    <property type="term" value="F:ATP binding"/>
    <property type="evidence" value="ECO:0007669"/>
    <property type="project" value="UniProtKB-KW"/>
</dbReference>
<dbReference type="InterPro" id="IPR027417">
    <property type="entry name" value="P-loop_NTPase"/>
</dbReference>
<name>A0A6N9HI55_9BURK</name>
<keyword evidence="5" id="KW-1185">Reference proteome</keyword>
<organism evidence="4 5">
    <name type="scientific">Pseudoduganella guangdongensis</name>
    <dbReference type="NCBI Taxonomy" id="2692179"/>
    <lineage>
        <taxon>Bacteria</taxon>
        <taxon>Pseudomonadati</taxon>
        <taxon>Pseudomonadota</taxon>
        <taxon>Betaproteobacteria</taxon>
        <taxon>Burkholderiales</taxon>
        <taxon>Oxalobacteraceae</taxon>
        <taxon>Telluria group</taxon>
        <taxon>Pseudoduganella</taxon>
    </lineage>
</organism>
<dbReference type="Proteomes" id="UP000448575">
    <property type="component" value="Unassembled WGS sequence"/>
</dbReference>
<evidence type="ECO:0000256" key="1">
    <source>
        <dbReference type="ARBA" id="ARBA00022741"/>
    </source>
</evidence>
<dbReference type="RefSeq" id="WP_161026043.1">
    <property type="nucleotide sequence ID" value="NZ_WWCJ01000008.1"/>
</dbReference>
<dbReference type="AlphaFoldDB" id="A0A6N9HI55"/>
<dbReference type="Gene3D" id="3.40.50.300">
    <property type="entry name" value="P-loop containing nucleotide triphosphate hydrolases"/>
    <property type="match status" value="1"/>
</dbReference>
<dbReference type="GO" id="GO:0016887">
    <property type="term" value="F:ATP hydrolysis activity"/>
    <property type="evidence" value="ECO:0007669"/>
    <property type="project" value="TreeGrafter"/>
</dbReference>